<reference evidence="2 3" key="1">
    <citation type="submission" date="2020-11" db="EMBL/GenBank/DDBJ databases">
        <title>Carbohydrate-dependent, anaerobic sulfur respiration: A novel catabolism in halophilic archaea.</title>
        <authorList>
            <person name="Sorokin D.Y."/>
            <person name="Messina E."/>
            <person name="Smedile F."/>
            <person name="La Cono V."/>
            <person name="Hallsworth J.E."/>
            <person name="Yakimov M.M."/>
        </authorList>
    </citation>
    <scope>NUCLEOTIDE SEQUENCE [LARGE SCALE GENOMIC DNA]</scope>
    <source>
        <strain evidence="2 3">HSR12-2</strain>
    </source>
</reference>
<evidence type="ECO:0000313" key="2">
    <source>
        <dbReference type="EMBL" id="QSG09627.1"/>
    </source>
</evidence>
<feature type="region of interest" description="Disordered" evidence="1">
    <location>
        <begin position="1"/>
        <end position="29"/>
    </location>
</feature>
<accession>A0A897NAA4</accession>
<dbReference type="Proteomes" id="UP000662973">
    <property type="component" value="Chromosome"/>
</dbReference>
<evidence type="ECO:0000313" key="3">
    <source>
        <dbReference type="Proteomes" id="UP000662973"/>
    </source>
</evidence>
<organism evidence="2 3">
    <name type="scientific">Halapricum desulfuricans</name>
    <dbReference type="NCBI Taxonomy" id="2841257"/>
    <lineage>
        <taxon>Archaea</taxon>
        <taxon>Methanobacteriati</taxon>
        <taxon>Methanobacteriota</taxon>
        <taxon>Stenosarchaea group</taxon>
        <taxon>Halobacteria</taxon>
        <taxon>Halobacteriales</taxon>
        <taxon>Haloarculaceae</taxon>
        <taxon>Halapricum</taxon>
    </lineage>
</organism>
<gene>
    <name evidence="2" type="ORF">HSR122_2247</name>
</gene>
<sequence length="49" mass="5186">MVACGNALVASDSRTETGEKSQTTTARTARLAVDSRADCDGAQFLHSER</sequence>
<proteinExistence type="predicted"/>
<protein>
    <submittedName>
        <fullName evidence="2">Uncharacterized protein</fullName>
    </submittedName>
</protein>
<keyword evidence="3" id="KW-1185">Reference proteome</keyword>
<dbReference type="AlphaFoldDB" id="A0A897NAA4"/>
<name>A0A897NAA4_9EURY</name>
<dbReference type="EMBL" id="CP064788">
    <property type="protein sequence ID" value="QSG09627.1"/>
    <property type="molecule type" value="Genomic_DNA"/>
</dbReference>
<dbReference type="KEGG" id="hds:HSR122_2247"/>
<evidence type="ECO:0000256" key="1">
    <source>
        <dbReference type="SAM" id="MobiDB-lite"/>
    </source>
</evidence>